<dbReference type="PANTHER" id="PTHR30456:SF0">
    <property type="entry name" value="PYRIDOXINE 5'-PHOSPHATE SYNTHASE"/>
    <property type="match status" value="1"/>
</dbReference>
<name>A0A933IAR6_UNCT6</name>
<dbReference type="EC" id="2.6.99.2" evidence="4 5"/>
<comment type="function">
    <text evidence="4">Catalyzes the complicated ring closure reaction between the two acyclic compounds 1-deoxy-D-xylulose-5-phosphate (DXP) and 3-amino-2-oxopropyl phosphate (1-amino-acetone-3-phosphate or AAP) to form pyridoxine 5'-phosphate (PNP) and inorganic phosphate.</text>
</comment>
<proteinExistence type="inferred from homology"/>
<feature type="binding site" evidence="4">
    <location>
        <begin position="220"/>
        <end position="221"/>
    </location>
    <ligand>
        <name>3-amino-2-oxopropyl phosphate</name>
        <dbReference type="ChEBI" id="CHEBI:57279"/>
    </ligand>
</feature>
<feature type="active site" description="Proton donor" evidence="4">
    <location>
        <position position="198"/>
    </location>
</feature>
<evidence type="ECO:0000256" key="2">
    <source>
        <dbReference type="ARBA" id="ARBA00022679"/>
    </source>
</evidence>
<comment type="catalytic activity">
    <reaction evidence="4">
        <text>3-amino-2-oxopropyl phosphate + 1-deoxy-D-xylulose 5-phosphate = pyridoxine 5'-phosphate + phosphate + 2 H2O + H(+)</text>
        <dbReference type="Rhea" id="RHEA:15265"/>
        <dbReference type="ChEBI" id="CHEBI:15377"/>
        <dbReference type="ChEBI" id="CHEBI:15378"/>
        <dbReference type="ChEBI" id="CHEBI:43474"/>
        <dbReference type="ChEBI" id="CHEBI:57279"/>
        <dbReference type="ChEBI" id="CHEBI:57792"/>
        <dbReference type="ChEBI" id="CHEBI:58589"/>
        <dbReference type="EC" id="2.6.99.2"/>
    </reaction>
</comment>
<dbReference type="AlphaFoldDB" id="A0A933IAR6"/>
<feature type="active site" description="Proton acceptor" evidence="4">
    <location>
        <position position="45"/>
    </location>
</feature>
<evidence type="ECO:0000256" key="3">
    <source>
        <dbReference type="ARBA" id="ARBA00023096"/>
    </source>
</evidence>
<protein>
    <recommendedName>
        <fullName evidence="4 5">Pyridoxine 5'-phosphate synthase</fullName>
        <shortName evidence="4">PNP synthase</shortName>
        <ecNumber evidence="4 5">2.6.99.2</ecNumber>
    </recommendedName>
</protein>
<evidence type="ECO:0000313" key="6">
    <source>
        <dbReference type="EMBL" id="MBI4726824.1"/>
    </source>
</evidence>
<dbReference type="PANTHER" id="PTHR30456">
    <property type="entry name" value="PYRIDOXINE 5'-PHOSPHATE SYNTHASE"/>
    <property type="match status" value="1"/>
</dbReference>
<dbReference type="InterPro" id="IPR013785">
    <property type="entry name" value="Aldolase_TIM"/>
</dbReference>
<evidence type="ECO:0000256" key="1">
    <source>
        <dbReference type="ARBA" id="ARBA00022490"/>
    </source>
</evidence>
<feature type="binding site" evidence="4">
    <location>
        <begin position="11"/>
        <end position="12"/>
    </location>
    <ligand>
        <name>1-deoxy-D-xylulose 5-phosphate</name>
        <dbReference type="ChEBI" id="CHEBI:57792"/>
    </ligand>
</feature>
<dbReference type="InterPro" id="IPR004569">
    <property type="entry name" value="PyrdxlP_synth_PdxJ"/>
</dbReference>
<reference evidence="6" key="1">
    <citation type="submission" date="2020-07" db="EMBL/GenBank/DDBJ databases">
        <title>Huge and variable diversity of episymbiotic CPR bacteria and DPANN archaea in groundwater ecosystems.</title>
        <authorList>
            <person name="He C.Y."/>
            <person name="Keren R."/>
            <person name="Whittaker M."/>
            <person name="Farag I.F."/>
            <person name="Doudna J."/>
            <person name="Cate J.H.D."/>
            <person name="Banfield J.F."/>
        </authorList>
    </citation>
    <scope>NUCLEOTIDE SEQUENCE</scope>
    <source>
        <strain evidence="6">NC_groundwater_1520_Pr4_B-0.1um_53_5</strain>
    </source>
</reference>
<keyword evidence="1 4" id="KW-0963">Cytoplasm</keyword>
<dbReference type="GO" id="GO:0033856">
    <property type="term" value="F:pyridoxine 5'-phosphate synthase activity"/>
    <property type="evidence" value="ECO:0007669"/>
    <property type="project" value="UniProtKB-UniRule"/>
</dbReference>
<dbReference type="NCBIfam" id="NF003625">
    <property type="entry name" value="PRK05265.1-3"/>
    <property type="match status" value="1"/>
</dbReference>
<dbReference type="HAMAP" id="MF_00279">
    <property type="entry name" value="PdxJ"/>
    <property type="match status" value="1"/>
</dbReference>
<organism evidence="6 7">
    <name type="scientific">candidate division TA06 bacterium</name>
    <dbReference type="NCBI Taxonomy" id="2250710"/>
    <lineage>
        <taxon>Bacteria</taxon>
        <taxon>Bacteria division TA06</taxon>
    </lineage>
</organism>
<evidence type="ECO:0000256" key="5">
    <source>
        <dbReference type="NCBIfam" id="TIGR00559"/>
    </source>
</evidence>
<comment type="similarity">
    <text evidence="4">Belongs to the PNP synthase family.</text>
</comment>
<dbReference type="Gene3D" id="3.20.20.70">
    <property type="entry name" value="Aldolase class I"/>
    <property type="match status" value="1"/>
</dbReference>
<keyword evidence="2 4" id="KW-0808">Transferase</keyword>
<comment type="caution">
    <text evidence="6">The sequence shown here is derived from an EMBL/GenBank/DDBJ whole genome shotgun (WGS) entry which is preliminary data.</text>
</comment>
<feature type="binding site" evidence="4">
    <location>
        <position position="102"/>
    </location>
    <ligand>
        <name>1-deoxy-D-xylulose 5-phosphate</name>
        <dbReference type="ChEBI" id="CHEBI:57792"/>
    </ligand>
</feature>
<feature type="binding site" evidence="4">
    <location>
        <position position="199"/>
    </location>
    <ligand>
        <name>3-amino-2-oxopropyl phosphate</name>
        <dbReference type="ChEBI" id="CHEBI:57279"/>
    </ligand>
</feature>
<accession>A0A933IAR6</accession>
<dbReference type="InterPro" id="IPR036130">
    <property type="entry name" value="Pyridoxine-5'_phos_synth"/>
</dbReference>
<dbReference type="SUPFAM" id="SSF63892">
    <property type="entry name" value="Pyridoxine 5'-phosphate synthase"/>
    <property type="match status" value="1"/>
</dbReference>
<feature type="binding site" evidence="4">
    <location>
        <position position="9"/>
    </location>
    <ligand>
        <name>3-amino-2-oxopropyl phosphate</name>
        <dbReference type="ChEBI" id="CHEBI:57279"/>
    </ligand>
</feature>
<comment type="subunit">
    <text evidence="4">Homooctamer; tetramer of dimers.</text>
</comment>
<dbReference type="Proteomes" id="UP000736328">
    <property type="component" value="Unassembled WGS sequence"/>
</dbReference>
<dbReference type="Pfam" id="PF03740">
    <property type="entry name" value="PdxJ"/>
    <property type="match status" value="1"/>
</dbReference>
<dbReference type="EMBL" id="JACQXR010000084">
    <property type="protein sequence ID" value="MBI4726824.1"/>
    <property type="molecule type" value="Genomic_DNA"/>
</dbReference>
<evidence type="ECO:0000313" key="7">
    <source>
        <dbReference type="Proteomes" id="UP000736328"/>
    </source>
</evidence>
<comment type="pathway">
    <text evidence="4">Cofactor biosynthesis; pyridoxine 5'-phosphate biosynthesis; pyridoxine 5'-phosphate from D-erythrose 4-phosphate: step 5/5.</text>
</comment>
<dbReference type="NCBIfam" id="NF003627">
    <property type="entry name" value="PRK05265.1-5"/>
    <property type="match status" value="1"/>
</dbReference>
<dbReference type="CDD" id="cd00003">
    <property type="entry name" value="PNPsynthase"/>
    <property type="match status" value="1"/>
</dbReference>
<dbReference type="GO" id="GO:0008615">
    <property type="term" value="P:pyridoxine biosynthetic process"/>
    <property type="evidence" value="ECO:0007669"/>
    <property type="project" value="UniProtKB-UniRule"/>
</dbReference>
<feature type="active site" description="Proton acceptor" evidence="4">
    <location>
        <position position="72"/>
    </location>
</feature>
<feature type="site" description="Transition state stabilizer" evidence="4">
    <location>
        <position position="153"/>
    </location>
</feature>
<feature type="binding site" evidence="4">
    <location>
        <position position="52"/>
    </location>
    <ligand>
        <name>1-deoxy-D-xylulose 5-phosphate</name>
        <dbReference type="ChEBI" id="CHEBI:57792"/>
    </ligand>
</feature>
<feature type="binding site" evidence="4">
    <location>
        <position position="20"/>
    </location>
    <ligand>
        <name>3-amino-2-oxopropyl phosphate</name>
        <dbReference type="ChEBI" id="CHEBI:57279"/>
    </ligand>
</feature>
<gene>
    <name evidence="4" type="primary">pdxJ</name>
    <name evidence="6" type="ORF">HY768_06320</name>
</gene>
<comment type="subcellular location">
    <subcellularLocation>
        <location evidence="4">Cytoplasm</location>
    </subcellularLocation>
</comment>
<keyword evidence="3 4" id="KW-0664">Pyridoxine biosynthesis</keyword>
<sequence>MKKVRLGVNIDHVATLRQARQAILPDPVAAAGLAEKAGAAGITVHLRSDRRHIQDRDLLRLSKTVKTHLNIEMAATGPMMATALKIKPDAVCLVPENPDEITTEGGLDLIKAKSRVAVAVKTLNQAGIKSTLFIEPDEVQIRTAEKLGARAVELNTNAYALAWKAVPGNSRRVAFQLDRLAKAARLAEGLGLEVHAGHGLNYLNVRPVTKIPQITELNIGHSIIAEAVLVGLTKAVRGMVKLLKR</sequence>
<feature type="binding site" evidence="4">
    <location>
        <position position="47"/>
    </location>
    <ligand>
        <name>1-deoxy-D-xylulose 5-phosphate</name>
        <dbReference type="ChEBI" id="CHEBI:57792"/>
    </ligand>
</feature>
<evidence type="ECO:0000256" key="4">
    <source>
        <dbReference type="HAMAP-Rule" id="MF_00279"/>
    </source>
</evidence>
<dbReference type="GO" id="GO:0005829">
    <property type="term" value="C:cytosol"/>
    <property type="evidence" value="ECO:0007669"/>
    <property type="project" value="TreeGrafter"/>
</dbReference>
<dbReference type="NCBIfam" id="TIGR00559">
    <property type="entry name" value="pdxJ"/>
    <property type="match status" value="1"/>
</dbReference>